<dbReference type="AlphaFoldDB" id="A0A813MFA5"/>
<accession>A0A813MFA5</accession>
<evidence type="ECO:0000313" key="10">
    <source>
        <dbReference type="EMBL" id="CAF0796898.1"/>
    </source>
</evidence>
<feature type="region of interest" description="Disordered" evidence="8">
    <location>
        <begin position="22"/>
        <end position="50"/>
    </location>
</feature>
<evidence type="ECO:0000256" key="6">
    <source>
        <dbReference type="ARBA" id="ARBA00048612"/>
    </source>
</evidence>
<dbReference type="InterPro" id="IPR029063">
    <property type="entry name" value="SAM-dependent_MTases_sf"/>
</dbReference>
<dbReference type="GO" id="GO:0032981">
    <property type="term" value="P:mitochondrial respiratory chain complex I assembly"/>
    <property type="evidence" value="ECO:0007669"/>
    <property type="project" value="TreeGrafter"/>
</dbReference>
<protein>
    <recommendedName>
        <fullName evidence="7">Protein arginine methyltransferase NDUFAF7</fullName>
        <ecNumber evidence="7">2.1.1.320</ecNumber>
    </recommendedName>
</protein>
<comment type="similarity">
    <text evidence="2 7">Belongs to the NDUFAF7 family.</text>
</comment>
<dbReference type="Proteomes" id="UP000663870">
    <property type="component" value="Unassembled WGS sequence"/>
</dbReference>
<evidence type="ECO:0000256" key="1">
    <source>
        <dbReference type="ARBA" id="ARBA00004173"/>
    </source>
</evidence>
<evidence type="ECO:0000256" key="5">
    <source>
        <dbReference type="ARBA" id="ARBA00023128"/>
    </source>
</evidence>
<evidence type="ECO:0000256" key="8">
    <source>
        <dbReference type="SAM" id="MobiDB-lite"/>
    </source>
</evidence>
<comment type="catalytic activity">
    <reaction evidence="6 7">
        <text>L-arginyl-[protein] + 2 S-adenosyl-L-methionine = N(omega),N(omega)'-dimethyl-L-arginyl-[protein] + 2 S-adenosyl-L-homocysteine + 2 H(+)</text>
        <dbReference type="Rhea" id="RHEA:48108"/>
        <dbReference type="Rhea" id="RHEA-COMP:10532"/>
        <dbReference type="Rhea" id="RHEA-COMP:11992"/>
        <dbReference type="ChEBI" id="CHEBI:15378"/>
        <dbReference type="ChEBI" id="CHEBI:29965"/>
        <dbReference type="ChEBI" id="CHEBI:57856"/>
        <dbReference type="ChEBI" id="CHEBI:59789"/>
        <dbReference type="ChEBI" id="CHEBI:88221"/>
        <dbReference type="EC" id="2.1.1.320"/>
    </reaction>
</comment>
<comment type="caution">
    <text evidence="9">The sequence shown here is derived from an EMBL/GenBank/DDBJ whole genome shotgun (WGS) entry which is preliminary data.</text>
</comment>
<keyword evidence="5 7" id="KW-0496">Mitochondrion</keyword>
<proteinExistence type="inferred from homology"/>
<dbReference type="SUPFAM" id="SSF53335">
    <property type="entry name" value="S-adenosyl-L-methionine-dependent methyltransferases"/>
    <property type="match status" value="1"/>
</dbReference>
<comment type="subcellular location">
    <subcellularLocation>
        <location evidence="1 7">Mitochondrion</location>
    </subcellularLocation>
</comment>
<evidence type="ECO:0000313" key="9">
    <source>
        <dbReference type="EMBL" id="CAF0720474.1"/>
    </source>
</evidence>
<evidence type="ECO:0000256" key="3">
    <source>
        <dbReference type="ARBA" id="ARBA00022603"/>
    </source>
</evidence>
<organism evidence="9 11">
    <name type="scientific">Rotaria sordida</name>
    <dbReference type="NCBI Taxonomy" id="392033"/>
    <lineage>
        <taxon>Eukaryota</taxon>
        <taxon>Metazoa</taxon>
        <taxon>Spiralia</taxon>
        <taxon>Gnathifera</taxon>
        <taxon>Rotifera</taxon>
        <taxon>Eurotatoria</taxon>
        <taxon>Bdelloidea</taxon>
        <taxon>Philodinida</taxon>
        <taxon>Philodinidae</taxon>
        <taxon>Rotaria</taxon>
    </lineage>
</organism>
<evidence type="ECO:0000256" key="7">
    <source>
        <dbReference type="RuleBase" id="RU364114"/>
    </source>
</evidence>
<dbReference type="GO" id="GO:0035243">
    <property type="term" value="F:protein-arginine omega-N symmetric methyltransferase activity"/>
    <property type="evidence" value="ECO:0007669"/>
    <property type="project" value="UniProtKB-EC"/>
</dbReference>
<dbReference type="InterPro" id="IPR003788">
    <property type="entry name" value="NDUFAF7"/>
</dbReference>
<dbReference type="PANTHER" id="PTHR12049">
    <property type="entry name" value="PROTEIN ARGININE METHYLTRANSFERASE NDUFAF7, MITOCHONDRIAL"/>
    <property type="match status" value="1"/>
</dbReference>
<keyword evidence="12" id="KW-1185">Reference proteome</keyword>
<feature type="compositionally biased region" description="Low complexity" evidence="8">
    <location>
        <begin position="25"/>
        <end position="49"/>
    </location>
</feature>
<evidence type="ECO:0000313" key="12">
    <source>
        <dbReference type="Proteomes" id="UP000663870"/>
    </source>
</evidence>
<dbReference type="Proteomes" id="UP000663854">
    <property type="component" value="Unassembled WGS sequence"/>
</dbReference>
<dbReference type="EMBL" id="CAJNOH010000001">
    <property type="protein sequence ID" value="CAF0720474.1"/>
    <property type="molecule type" value="Genomic_DNA"/>
</dbReference>
<reference evidence="9" key="1">
    <citation type="submission" date="2021-02" db="EMBL/GenBank/DDBJ databases">
        <authorList>
            <person name="Nowell W R."/>
        </authorList>
    </citation>
    <scope>NUCLEOTIDE SEQUENCE</scope>
</reference>
<dbReference type="GO" id="GO:0005739">
    <property type="term" value="C:mitochondrion"/>
    <property type="evidence" value="ECO:0007669"/>
    <property type="project" value="UniProtKB-SubCell"/>
</dbReference>
<dbReference type="Pfam" id="PF02636">
    <property type="entry name" value="Methyltransf_28"/>
    <property type="match status" value="1"/>
</dbReference>
<keyword evidence="3 7" id="KW-0489">Methyltransferase</keyword>
<dbReference type="PANTHER" id="PTHR12049:SF7">
    <property type="entry name" value="PROTEIN ARGININE METHYLTRANSFERASE NDUFAF7, MITOCHONDRIAL"/>
    <property type="match status" value="1"/>
</dbReference>
<evidence type="ECO:0000313" key="11">
    <source>
        <dbReference type="Proteomes" id="UP000663854"/>
    </source>
</evidence>
<evidence type="ECO:0000256" key="2">
    <source>
        <dbReference type="ARBA" id="ARBA00005891"/>
    </source>
</evidence>
<dbReference type="EC" id="2.1.1.320" evidence="7"/>
<comment type="function">
    <text evidence="7">Arginine methyltransferase involved in the assembly or stability of mitochondrial NADH:ubiquinone oxidoreductase complex (complex I).</text>
</comment>
<evidence type="ECO:0000256" key="4">
    <source>
        <dbReference type="ARBA" id="ARBA00022679"/>
    </source>
</evidence>
<dbReference type="EMBL" id="CAJNOL010000055">
    <property type="protein sequence ID" value="CAF0796898.1"/>
    <property type="molecule type" value="Genomic_DNA"/>
</dbReference>
<name>A0A813MFA5_9BILA</name>
<gene>
    <name evidence="10" type="ORF">JXQ802_LOCUS4018</name>
    <name evidence="9" type="ORF">PYM288_LOCUS130</name>
</gene>
<dbReference type="Gene3D" id="3.40.50.12710">
    <property type="match status" value="1"/>
</dbReference>
<sequence length="434" mass="49762">MFSIRQFSYVFLQRIYCSSSNRYQSSTTNHPVNSSSSNNKKNSSTNSTVWATSDTNGLVKQLSARIKSGGPITVAEFMRESLLNPKYGYYTRHEVFGKKGDFITAPEISQMFGELLAVWVMYEHSANGNNPMQLVELGPGRGTLMNDIIRVLKKRNYSDKNTFIALYEASPLMRRRQAETLFGRSFDPFITHDYRIPNSNYSLVWIDDLKQLKSYNTYFIANELFDAYPIHKFQKTAQGWKEVMIDWNPITKQLQYVLSPRQTTMSQLYQNFLSNIEERQHVEISPQRSVMMQNICKHVKTHGGSALIGDYGHWGEKEDTFRGFRKHEVVDALSDPGNIDITADVDFEELALSGTQISNVQFYGPISQRNFLYNLGIDIRATTLARDKTPEEQKEILSAVEKLVSPNHMGERFIYLCVQNENNKKTPAGFSSPY</sequence>
<dbReference type="InterPro" id="IPR038375">
    <property type="entry name" value="NDUFAF7_sf"/>
</dbReference>
<keyword evidence="4 7" id="KW-0808">Transferase</keyword>
<dbReference type="GO" id="GO:0032259">
    <property type="term" value="P:methylation"/>
    <property type="evidence" value="ECO:0007669"/>
    <property type="project" value="UniProtKB-KW"/>
</dbReference>